<sequence length="441" mass="49861">MPLPCCLAIQVLGRLTGSFQSSLSLKLDQTRRPAFLSMHNSQTLYAIWGSRHFFRLYNPNLPLFSETSFYLHSRSEPLKLAIIRTGLQCLENSQFKVSLLKQLDERLEAINLLKLPHNLDTLQYLSLLCFGVSSFVHKRMSSIVAIMISLLTSLGLHANLSTHPHSVERRHAFYVASLCIYNMSPNAAHLDIPSSLALSDLKKDSSIYHLCSSLRYPEPSHTQDIPQAIHFITLICLLQFALLCTYISRQLILAQKLKTPGCQFALSVESVDRKLQSLFKWGWKQLVQLRDTNTEHTALKHTSRIILALNYHINRIKLMKVASHIPLDLKAPLCLSETTDVITPASIRGFASSLTVLHLLKQFPPVPGGIGFRQLMQPSTFLISHLSAITIAFSQDTQAQFKSSIELAKDISNMFFRYHLPQPATENLELLKETLEFCKKV</sequence>
<protein>
    <submittedName>
        <fullName evidence="1">Uncharacterized protein</fullName>
    </submittedName>
</protein>
<proteinExistence type="predicted"/>
<gene>
    <name evidence="1" type="ORF">DSO57_1029436</name>
</gene>
<evidence type="ECO:0000313" key="1">
    <source>
        <dbReference type="EMBL" id="KAJ9048961.1"/>
    </source>
</evidence>
<organism evidence="1 2">
    <name type="scientific">Entomophthora muscae</name>
    <dbReference type="NCBI Taxonomy" id="34485"/>
    <lineage>
        <taxon>Eukaryota</taxon>
        <taxon>Fungi</taxon>
        <taxon>Fungi incertae sedis</taxon>
        <taxon>Zoopagomycota</taxon>
        <taxon>Entomophthoromycotina</taxon>
        <taxon>Entomophthoromycetes</taxon>
        <taxon>Entomophthorales</taxon>
        <taxon>Entomophthoraceae</taxon>
        <taxon>Entomophthora</taxon>
    </lineage>
</organism>
<reference evidence="1" key="1">
    <citation type="submission" date="2022-04" db="EMBL/GenBank/DDBJ databases">
        <title>Genome of the entomopathogenic fungus Entomophthora muscae.</title>
        <authorList>
            <person name="Elya C."/>
            <person name="Lovett B.R."/>
            <person name="Lee E."/>
            <person name="Macias A.M."/>
            <person name="Hajek A.E."/>
            <person name="De Bivort B.L."/>
            <person name="Kasson M.T."/>
            <person name="De Fine Licht H.H."/>
            <person name="Stajich J.E."/>
        </authorList>
    </citation>
    <scope>NUCLEOTIDE SEQUENCE</scope>
    <source>
        <strain evidence="1">Berkeley</strain>
    </source>
</reference>
<evidence type="ECO:0000313" key="2">
    <source>
        <dbReference type="Proteomes" id="UP001165960"/>
    </source>
</evidence>
<name>A0ACC2RFT9_9FUNG</name>
<comment type="caution">
    <text evidence="1">The sequence shown here is derived from an EMBL/GenBank/DDBJ whole genome shotgun (WGS) entry which is preliminary data.</text>
</comment>
<accession>A0ACC2RFT9</accession>
<dbReference type="EMBL" id="QTSX02007294">
    <property type="protein sequence ID" value="KAJ9048961.1"/>
    <property type="molecule type" value="Genomic_DNA"/>
</dbReference>
<dbReference type="Proteomes" id="UP001165960">
    <property type="component" value="Unassembled WGS sequence"/>
</dbReference>
<keyword evidence="2" id="KW-1185">Reference proteome</keyword>